<dbReference type="SMART" id="SM00347">
    <property type="entry name" value="HTH_MARR"/>
    <property type="match status" value="1"/>
</dbReference>
<evidence type="ECO:0000313" key="4">
    <source>
        <dbReference type="Proteomes" id="UP000681526"/>
    </source>
</evidence>
<evidence type="ECO:0000256" key="1">
    <source>
        <dbReference type="ARBA" id="ARBA00023125"/>
    </source>
</evidence>
<dbReference type="Gene3D" id="1.10.10.10">
    <property type="entry name" value="Winged helix-like DNA-binding domain superfamily/Winged helix DNA-binding domain"/>
    <property type="match status" value="1"/>
</dbReference>
<keyword evidence="1" id="KW-0238">DNA-binding</keyword>
<dbReference type="PANTHER" id="PTHR33164">
    <property type="entry name" value="TRANSCRIPTIONAL REGULATOR, MARR FAMILY"/>
    <property type="match status" value="1"/>
</dbReference>
<dbReference type="SUPFAM" id="SSF46785">
    <property type="entry name" value="Winged helix' DNA-binding domain"/>
    <property type="match status" value="1"/>
</dbReference>
<feature type="domain" description="HTH marR-type" evidence="2">
    <location>
        <begin position="1"/>
        <end position="144"/>
    </location>
</feature>
<sequence length="156" mass="18311">MKRLREEELALWRSFVRLHASVIRRIEQDLADDRLIPLTWYDVLVALYQAPDHRLRMGVLKERTVLTASGITRLVERLEQQGLVRRERTEEDRRSTYAVLTRDGKRAFLQAWPTYEKGIADYFVNMLNAEEQRIIRSAFERMLAAHDAKGTASEPL</sequence>
<dbReference type="PRINTS" id="PR00598">
    <property type="entry name" value="HTHMARR"/>
</dbReference>
<dbReference type="InterPro" id="IPR000835">
    <property type="entry name" value="HTH_MarR-typ"/>
</dbReference>
<dbReference type="InterPro" id="IPR039422">
    <property type="entry name" value="MarR/SlyA-like"/>
</dbReference>
<dbReference type="InterPro" id="IPR036388">
    <property type="entry name" value="WH-like_DNA-bd_sf"/>
</dbReference>
<dbReference type="Pfam" id="PF12802">
    <property type="entry name" value="MarR_2"/>
    <property type="match status" value="1"/>
</dbReference>
<evidence type="ECO:0000313" key="3">
    <source>
        <dbReference type="EMBL" id="CAG5080626.1"/>
    </source>
</evidence>
<comment type="caution">
    <text evidence="3">The sequence shown here is derived from an EMBL/GenBank/DDBJ whole genome shotgun (WGS) entry which is preliminary data.</text>
</comment>
<proteinExistence type="predicted"/>
<dbReference type="InterPro" id="IPR036390">
    <property type="entry name" value="WH_DNA-bd_sf"/>
</dbReference>
<reference evidence="3 4" key="1">
    <citation type="submission" date="2021-04" db="EMBL/GenBank/DDBJ databases">
        <authorList>
            <person name="Rakotoarivonina H."/>
        </authorList>
    </citation>
    <scope>NUCLEOTIDE SEQUENCE [LARGE SCALE GENOMIC DNA]</scope>
    <source>
        <strain evidence="3 4">XE</strain>
    </source>
</reference>
<name>A0ABN7RLK8_THEXY</name>
<dbReference type="PROSITE" id="PS50995">
    <property type="entry name" value="HTH_MARR_2"/>
    <property type="match status" value="1"/>
</dbReference>
<evidence type="ECO:0000259" key="2">
    <source>
        <dbReference type="PROSITE" id="PS50995"/>
    </source>
</evidence>
<dbReference type="RefSeq" id="WP_213483631.1">
    <property type="nucleotide sequence ID" value="NZ_CAJRAY010000019.1"/>
</dbReference>
<protein>
    <submittedName>
        <fullName evidence="3">Transcriptional regulator, MarR family</fullName>
    </submittedName>
</protein>
<dbReference type="Proteomes" id="UP000681526">
    <property type="component" value="Unassembled WGS sequence"/>
</dbReference>
<gene>
    <name evidence="3" type="primary">txxe94-marR</name>
    <name evidence="3" type="ORF">TXXE_04325</name>
</gene>
<organism evidence="3 4">
    <name type="scientific">Thermobacillus xylanilyticus</name>
    <dbReference type="NCBI Taxonomy" id="76633"/>
    <lineage>
        <taxon>Bacteria</taxon>
        <taxon>Bacillati</taxon>
        <taxon>Bacillota</taxon>
        <taxon>Bacilli</taxon>
        <taxon>Bacillales</taxon>
        <taxon>Paenibacillaceae</taxon>
        <taxon>Thermobacillus</taxon>
    </lineage>
</organism>
<accession>A0ABN7RLK8</accession>
<keyword evidence="4" id="KW-1185">Reference proteome</keyword>
<dbReference type="PANTHER" id="PTHR33164:SF104">
    <property type="entry name" value="TRANSCRIPTIONAL REGULATORY PROTEIN"/>
    <property type="match status" value="1"/>
</dbReference>
<dbReference type="EMBL" id="CAJRAY010000019">
    <property type="protein sequence ID" value="CAG5080626.1"/>
    <property type="molecule type" value="Genomic_DNA"/>
</dbReference>